<evidence type="ECO:0008006" key="9">
    <source>
        <dbReference type="Google" id="ProtNLM"/>
    </source>
</evidence>
<feature type="transmembrane region" description="Helical" evidence="6">
    <location>
        <begin position="194"/>
        <end position="216"/>
    </location>
</feature>
<sequence length="528" mass="57551">MADLADHMLELMRRAGPPAGVQVNVSACPVPFLDANLYPPTGGEVDARFCASPIPPLMCCLPCPISDWVFSDSFNTQAPAANYISIAAFILNSVLLITFIVLPETKSHRHYLSIGLTISLMLLSIAFIIPLSTEPEFCYDAITPNNMHSDLSCAWSGALLLVGAMGTAVWVLLRSVWTALRIVFDFKHLEIYKWVSVPLGVGLPLLFLGLTLPLTGVSYRLYNVCIPNGPHAFATWFLWILIFAGAGGVVLVLTVLWCLWKYALSAFAGKAQVSGYTGGGTSQTTTQRGDQPGTPKSPGKASKRGTRVEWSRIQRVLALQWRTILLAFIVVNETIYFGLVFVEQTAAIEASSHGITAADLAWGVCLIETLGDKVACLPQSGGLGVSEARIVATLILASLLGPVVFFLMVRLSMLEGWWEIIRNPLGYFKKRRGSMSSQDFIMATSPRHISLNKPLGSDTPELKPVPRSPMRPKTVPEEEAQGLDSAVAAGHEHEYDSKTADAHNGLDFGLRDHDKHDEKDMSEDEVLV</sequence>
<protein>
    <recommendedName>
        <fullName evidence="9">G-protein coupled receptors family 2 profile 2 domain-containing protein</fullName>
    </recommendedName>
</protein>
<comment type="subcellular location">
    <subcellularLocation>
        <location evidence="1">Membrane</location>
        <topology evidence="1">Multi-pass membrane protein</topology>
    </subcellularLocation>
</comment>
<feature type="transmembrane region" description="Helical" evidence="6">
    <location>
        <begin position="114"/>
        <end position="133"/>
    </location>
</feature>
<dbReference type="PANTHER" id="PTHR42058">
    <property type="entry name" value="G_PROTEIN_RECEP_F2_4 DOMAIN-CONTAINING PROTEIN"/>
    <property type="match status" value="1"/>
</dbReference>
<feature type="transmembrane region" description="Helical" evidence="6">
    <location>
        <begin position="80"/>
        <end position="102"/>
    </location>
</feature>
<feature type="transmembrane region" description="Helical" evidence="6">
    <location>
        <begin position="390"/>
        <end position="409"/>
    </location>
</feature>
<feature type="transmembrane region" description="Helical" evidence="6">
    <location>
        <begin position="236"/>
        <end position="260"/>
    </location>
</feature>
<gene>
    <name evidence="7" type="ORF">LTR78_002921</name>
</gene>
<keyword evidence="8" id="KW-1185">Reference proteome</keyword>
<dbReference type="InterPro" id="IPR053247">
    <property type="entry name" value="GPCR_GPR1/git3-like"/>
</dbReference>
<dbReference type="GO" id="GO:0004930">
    <property type="term" value="F:G protein-coupled receptor activity"/>
    <property type="evidence" value="ECO:0007669"/>
    <property type="project" value="InterPro"/>
</dbReference>
<feature type="transmembrane region" description="Helical" evidence="6">
    <location>
        <begin position="321"/>
        <end position="342"/>
    </location>
</feature>
<feature type="transmembrane region" description="Helical" evidence="6">
    <location>
        <begin position="153"/>
        <end position="173"/>
    </location>
</feature>
<feature type="compositionally biased region" description="Basic and acidic residues" evidence="5">
    <location>
        <begin position="509"/>
        <end position="519"/>
    </location>
</feature>
<accession>A0AAE0WSV8</accession>
<feature type="region of interest" description="Disordered" evidence="5">
    <location>
        <begin position="452"/>
        <end position="528"/>
    </location>
</feature>
<dbReference type="PANTHER" id="PTHR42058:SF1">
    <property type="entry name" value="G-PROTEIN COUPLED RECEPTORS FAMILY 2 PROFILE 2 DOMAIN-CONTAINING PROTEIN"/>
    <property type="match status" value="1"/>
</dbReference>
<evidence type="ECO:0000313" key="8">
    <source>
        <dbReference type="Proteomes" id="UP001274830"/>
    </source>
</evidence>
<evidence type="ECO:0000256" key="1">
    <source>
        <dbReference type="ARBA" id="ARBA00004141"/>
    </source>
</evidence>
<dbReference type="AlphaFoldDB" id="A0AAE0WSV8"/>
<evidence type="ECO:0000313" key="7">
    <source>
        <dbReference type="EMBL" id="KAK3677383.1"/>
    </source>
</evidence>
<feature type="region of interest" description="Disordered" evidence="5">
    <location>
        <begin position="279"/>
        <end position="306"/>
    </location>
</feature>
<comment type="caution">
    <text evidence="7">The sequence shown here is derived from an EMBL/GenBank/DDBJ whole genome shotgun (WGS) entry which is preliminary data.</text>
</comment>
<name>A0AAE0WSV8_9PEZI</name>
<keyword evidence="4 6" id="KW-0472">Membrane</keyword>
<dbReference type="InterPro" id="IPR000832">
    <property type="entry name" value="GPCR_2_secretin-like"/>
</dbReference>
<dbReference type="Gene3D" id="1.20.1070.10">
    <property type="entry name" value="Rhodopsin 7-helix transmembrane proteins"/>
    <property type="match status" value="1"/>
</dbReference>
<evidence type="ECO:0000256" key="3">
    <source>
        <dbReference type="ARBA" id="ARBA00022989"/>
    </source>
</evidence>
<proteinExistence type="predicted"/>
<organism evidence="7 8">
    <name type="scientific">Recurvomyces mirabilis</name>
    <dbReference type="NCBI Taxonomy" id="574656"/>
    <lineage>
        <taxon>Eukaryota</taxon>
        <taxon>Fungi</taxon>
        <taxon>Dikarya</taxon>
        <taxon>Ascomycota</taxon>
        <taxon>Pezizomycotina</taxon>
        <taxon>Dothideomycetes</taxon>
        <taxon>Dothideomycetidae</taxon>
        <taxon>Mycosphaerellales</taxon>
        <taxon>Teratosphaeriaceae</taxon>
        <taxon>Recurvomyces</taxon>
    </lineage>
</organism>
<keyword evidence="3 6" id="KW-1133">Transmembrane helix</keyword>
<feature type="compositionally biased region" description="Basic and acidic residues" evidence="5">
    <location>
        <begin position="490"/>
        <end position="501"/>
    </location>
</feature>
<dbReference type="EMBL" id="JAUTXT010000007">
    <property type="protein sequence ID" value="KAK3677383.1"/>
    <property type="molecule type" value="Genomic_DNA"/>
</dbReference>
<evidence type="ECO:0000256" key="4">
    <source>
        <dbReference type="ARBA" id="ARBA00023136"/>
    </source>
</evidence>
<dbReference type="Proteomes" id="UP001274830">
    <property type="component" value="Unassembled WGS sequence"/>
</dbReference>
<evidence type="ECO:0000256" key="6">
    <source>
        <dbReference type="SAM" id="Phobius"/>
    </source>
</evidence>
<dbReference type="Pfam" id="PF00002">
    <property type="entry name" value="7tm_2"/>
    <property type="match status" value="1"/>
</dbReference>
<keyword evidence="2 6" id="KW-0812">Transmembrane</keyword>
<evidence type="ECO:0000256" key="2">
    <source>
        <dbReference type="ARBA" id="ARBA00022692"/>
    </source>
</evidence>
<reference evidence="7" key="1">
    <citation type="submission" date="2023-07" db="EMBL/GenBank/DDBJ databases">
        <title>Black Yeasts Isolated from many extreme environments.</title>
        <authorList>
            <person name="Coleine C."/>
            <person name="Stajich J.E."/>
            <person name="Selbmann L."/>
        </authorList>
    </citation>
    <scope>NUCLEOTIDE SEQUENCE</scope>
    <source>
        <strain evidence="7">CCFEE 5485</strain>
    </source>
</reference>
<dbReference type="GO" id="GO:0016020">
    <property type="term" value="C:membrane"/>
    <property type="evidence" value="ECO:0007669"/>
    <property type="project" value="UniProtKB-SubCell"/>
</dbReference>
<evidence type="ECO:0000256" key="5">
    <source>
        <dbReference type="SAM" id="MobiDB-lite"/>
    </source>
</evidence>